<dbReference type="EMBL" id="VANI01000001">
    <property type="protein sequence ID" value="TLM79886.1"/>
    <property type="molecule type" value="Genomic_DNA"/>
</dbReference>
<evidence type="ECO:0000313" key="3">
    <source>
        <dbReference type="EMBL" id="TLM79886.1"/>
    </source>
</evidence>
<evidence type="ECO:0000313" key="4">
    <source>
        <dbReference type="Proteomes" id="UP000306791"/>
    </source>
</evidence>
<keyword evidence="4" id="KW-1185">Reference proteome</keyword>
<reference evidence="3 4" key="1">
    <citation type="submission" date="2019-05" db="EMBL/GenBank/DDBJ databases">
        <title>Microbulbifer harenosus sp. nov., an alginate-degrading bacterium isolated from coastal sand.</title>
        <authorList>
            <person name="Huang H."/>
            <person name="Mo K."/>
            <person name="Bao S."/>
        </authorList>
    </citation>
    <scope>NUCLEOTIDE SEQUENCE [LARGE SCALE GENOMIC DNA]</scope>
    <source>
        <strain evidence="3 4">HB161719</strain>
    </source>
</reference>
<feature type="signal peptide" evidence="2">
    <location>
        <begin position="1"/>
        <end position="24"/>
    </location>
</feature>
<sequence>MNSRLASAIAGAALAALCAVPAQAKAPVDSDPSALQTKTLRDLFFGEALFDAYQDNYFDAITGLDTELKQFRLLDDPELDPFSLHFGQAEFAVGDLELSYRMHREAGRAMEQVLNGDVSQPIKNEAAYRLAKIHYHKQQFANALHALELIQGRVPERVRAEEQFLRARVYMQLGRFEEAVALLKDLKGEKSLSGFVEYNLGIALLKAGETEKGVLELDGLGRNAGSGDAKSALQDKTNLLLGYQLMEAKEYERARTYFDRVQLSGPFSNQALLGAGWVEANAGRFDRALVPWQLLTQRQSTNAAVQEAMLAVPYAYGKLDVHSTAAVNYGQALDLFGNQVDVLTRSIRSIREGKLLEALRRKEASQVKNWVVELRKLPDAPETHYLLDLMASNDYQEFLRNYQDLNDLLERNKDWLQSLDAFEEIIAVRRGYYEPILPGLDVQFRQVDARIKMRLEQRQHLAARIENLLVNRRPELLAKSDETESRLLLERIREILAYNPSLNSEETEARIARLEGVLKFRLSREFDERLTEAYKHLQELDTVIATLQETYQRYVRTRQAATHSYEGYTDQITSLRAGLNRAQDRIELLMARQGRMLEQLAINELDQRRAQLESYQIKARFALADSYDRANELQEQRADQRKIEEYEQRMEELKQSAPAQPDVPPSEPAANPDGEPLPTDNPPELEAPERETGDADE</sequence>
<dbReference type="Proteomes" id="UP000306791">
    <property type="component" value="Unassembled WGS sequence"/>
</dbReference>
<keyword evidence="2" id="KW-0732">Signal</keyword>
<accession>A0ABY2UPK7</accession>
<evidence type="ECO:0000256" key="2">
    <source>
        <dbReference type="SAM" id="SignalP"/>
    </source>
</evidence>
<feature type="region of interest" description="Disordered" evidence="1">
    <location>
        <begin position="648"/>
        <end position="697"/>
    </location>
</feature>
<dbReference type="RefSeq" id="WP_138233773.1">
    <property type="nucleotide sequence ID" value="NZ_CP185860.1"/>
</dbReference>
<name>A0ABY2UPK7_9GAMM</name>
<gene>
    <name evidence="3" type="ORF">FDY93_00450</name>
</gene>
<dbReference type="Pfam" id="PF13432">
    <property type="entry name" value="TPR_16"/>
    <property type="match status" value="2"/>
</dbReference>
<dbReference type="Gene3D" id="1.25.40.10">
    <property type="entry name" value="Tetratricopeptide repeat domain"/>
    <property type="match status" value="2"/>
</dbReference>
<evidence type="ECO:0000256" key="1">
    <source>
        <dbReference type="SAM" id="MobiDB-lite"/>
    </source>
</evidence>
<organism evidence="3 4">
    <name type="scientific">Microbulbifer harenosus</name>
    <dbReference type="NCBI Taxonomy" id="2576840"/>
    <lineage>
        <taxon>Bacteria</taxon>
        <taxon>Pseudomonadati</taxon>
        <taxon>Pseudomonadota</taxon>
        <taxon>Gammaproteobacteria</taxon>
        <taxon>Cellvibrionales</taxon>
        <taxon>Microbulbiferaceae</taxon>
        <taxon>Microbulbifer</taxon>
    </lineage>
</organism>
<comment type="caution">
    <text evidence="3">The sequence shown here is derived from an EMBL/GenBank/DDBJ whole genome shotgun (WGS) entry which is preliminary data.</text>
</comment>
<protein>
    <submittedName>
        <fullName evidence="3">Tetratricopeptide repeat protein</fullName>
    </submittedName>
</protein>
<dbReference type="SUPFAM" id="SSF48452">
    <property type="entry name" value="TPR-like"/>
    <property type="match status" value="1"/>
</dbReference>
<dbReference type="SUPFAM" id="SSF81901">
    <property type="entry name" value="HCP-like"/>
    <property type="match status" value="1"/>
</dbReference>
<feature type="chain" id="PRO_5046603453" evidence="2">
    <location>
        <begin position="25"/>
        <end position="697"/>
    </location>
</feature>
<dbReference type="InterPro" id="IPR011990">
    <property type="entry name" value="TPR-like_helical_dom_sf"/>
</dbReference>
<feature type="compositionally biased region" description="Basic and acidic residues" evidence="1">
    <location>
        <begin position="687"/>
        <end position="697"/>
    </location>
</feature>
<proteinExistence type="predicted"/>